<accession>A0A2U3QJL0</accession>
<dbReference type="InterPro" id="IPR029058">
    <property type="entry name" value="AB_hydrolase_fold"/>
</dbReference>
<reference evidence="3" key="1">
    <citation type="submission" date="2018-03" db="EMBL/GenBank/DDBJ databases">
        <authorList>
            <person name="Zecchin S."/>
        </authorList>
    </citation>
    <scope>NUCLEOTIDE SEQUENCE [LARGE SCALE GENOMIC DNA]</scope>
</reference>
<dbReference type="GO" id="GO:0016746">
    <property type="term" value="F:acyltransferase activity"/>
    <property type="evidence" value="ECO:0007669"/>
    <property type="project" value="UniProtKB-KW"/>
</dbReference>
<dbReference type="PRINTS" id="PR00111">
    <property type="entry name" value="ABHYDROLASE"/>
</dbReference>
<evidence type="ECO:0000313" key="2">
    <source>
        <dbReference type="EMBL" id="SPQ01594.1"/>
    </source>
</evidence>
<dbReference type="EMBL" id="OUUY01000110">
    <property type="protein sequence ID" value="SPQ01594.1"/>
    <property type="molecule type" value="Genomic_DNA"/>
</dbReference>
<organism evidence="2 3">
    <name type="scientific">Candidatus Sulfobium mesophilum</name>
    <dbReference type="NCBI Taxonomy" id="2016548"/>
    <lineage>
        <taxon>Bacteria</taxon>
        <taxon>Pseudomonadati</taxon>
        <taxon>Nitrospirota</taxon>
        <taxon>Nitrospiria</taxon>
        <taxon>Nitrospirales</taxon>
        <taxon>Nitrospiraceae</taxon>
        <taxon>Candidatus Sulfobium</taxon>
    </lineage>
</organism>
<dbReference type="Pfam" id="PF00561">
    <property type="entry name" value="Abhydrolase_1"/>
    <property type="match status" value="1"/>
</dbReference>
<dbReference type="Gene3D" id="3.40.50.1820">
    <property type="entry name" value="alpha/beta hydrolase"/>
    <property type="match status" value="1"/>
</dbReference>
<dbReference type="PRINTS" id="PR00412">
    <property type="entry name" value="EPOXHYDRLASE"/>
</dbReference>
<evidence type="ECO:0000259" key="1">
    <source>
        <dbReference type="Pfam" id="PF00561"/>
    </source>
</evidence>
<dbReference type="InterPro" id="IPR000639">
    <property type="entry name" value="Epox_hydrolase-like"/>
</dbReference>
<proteinExistence type="predicted"/>
<dbReference type="PANTHER" id="PTHR43798:SF5">
    <property type="entry name" value="MONOACYLGLYCEROL LIPASE ABHD6"/>
    <property type="match status" value="1"/>
</dbReference>
<dbReference type="GO" id="GO:0016020">
    <property type="term" value="C:membrane"/>
    <property type="evidence" value="ECO:0007669"/>
    <property type="project" value="TreeGrafter"/>
</dbReference>
<gene>
    <name evidence="2" type="ORF">NBG4_610003</name>
</gene>
<protein>
    <submittedName>
        <fullName evidence="2">Putative hydrolase or acyltransferase of alpha/beta superfamily</fullName>
    </submittedName>
</protein>
<evidence type="ECO:0000313" key="3">
    <source>
        <dbReference type="Proteomes" id="UP000245125"/>
    </source>
</evidence>
<keyword evidence="2" id="KW-0378">Hydrolase</keyword>
<dbReference type="AlphaFoldDB" id="A0A2U3QJL0"/>
<dbReference type="PANTHER" id="PTHR43798">
    <property type="entry name" value="MONOACYLGLYCEROL LIPASE"/>
    <property type="match status" value="1"/>
</dbReference>
<dbReference type="GO" id="GO:0046464">
    <property type="term" value="P:acylglycerol catabolic process"/>
    <property type="evidence" value="ECO:0007669"/>
    <property type="project" value="TreeGrafter"/>
</dbReference>
<name>A0A2U3QJL0_9BACT</name>
<dbReference type="InterPro" id="IPR000073">
    <property type="entry name" value="AB_hydrolase_1"/>
</dbReference>
<dbReference type="InterPro" id="IPR050266">
    <property type="entry name" value="AB_hydrolase_sf"/>
</dbReference>
<dbReference type="SUPFAM" id="SSF53474">
    <property type="entry name" value="alpha/beta-Hydrolases"/>
    <property type="match status" value="1"/>
</dbReference>
<keyword evidence="3" id="KW-1185">Reference proteome</keyword>
<keyword evidence="2" id="KW-0012">Acyltransferase</keyword>
<dbReference type="GO" id="GO:0047372">
    <property type="term" value="F:monoacylglycerol lipase activity"/>
    <property type="evidence" value="ECO:0007669"/>
    <property type="project" value="TreeGrafter"/>
</dbReference>
<feature type="domain" description="AB hydrolase-1" evidence="1">
    <location>
        <begin position="27"/>
        <end position="259"/>
    </location>
</feature>
<dbReference type="Proteomes" id="UP000245125">
    <property type="component" value="Unassembled WGS sequence"/>
</dbReference>
<keyword evidence="2" id="KW-0808">Transferase</keyword>
<sequence>MKDSIIQLDDTWISVRHTDVLPDRSSILFIHGLGESGLSFIESFDANDLKNYNLIVPDLAGYGRSTSAFNADYSFSAQVDRLSRLIDRFGLQKLFIVGHSMGGDIATLLAQQTEDKILGLINIEGDLTPYDVFISNLATEAAERGEFLKWFKDEFRQTIVYEQWAEKRESCRRYYASLWFCKPEAFLSNAKEIYEQSKSAENEIENKLGARFREIKMKKLFCWGEESLAQETRDYIQQKQTEIPNQRFAGAGHWVMIDKGEVFYSLIGEFCSMKE</sequence>